<dbReference type="EMBL" id="GFTR01001247">
    <property type="protein sequence ID" value="JAW15179.1"/>
    <property type="molecule type" value="Transcribed_RNA"/>
</dbReference>
<organism evidence="1">
    <name type="scientific">Panstrongylus lignarius</name>
    <dbReference type="NCBI Taxonomy" id="156445"/>
    <lineage>
        <taxon>Eukaryota</taxon>
        <taxon>Metazoa</taxon>
        <taxon>Ecdysozoa</taxon>
        <taxon>Arthropoda</taxon>
        <taxon>Hexapoda</taxon>
        <taxon>Insecta</taxon>
        <taxon>Pterygota</taxon>
        <taxon>Neoptera</taxon>
        <taxon>Paraneoptera</taxon>
        <taxon>Hemiptera</taxon>
        <taxon>Heteroptera</taxon>
        <taxon>Panheteroptera</taxon>
        <taxon>Cimicomorpha</taxon>
        <taxon>Reduviidae</taxon>
        <taxon>Triatominae</taxon>
        <taxon>Panstrongylus</taxon>
    </lineage>
</organism>
<accession>A0A224Y405</accession>
<dbReference type="AlphaFoldDB" id="A0A224Y405"/>
<proteinExistence type="predicted"/>
<sequence length="90" mass="10630">MLWAVLHAFLSCLVAEVTLLTNKLLLVALVQNRLTFLCLQLRYYNLPVVKHLPKFLHQHHQHRLPIAKHQLKYLTQQHQSKLPISKHLLK</sequence>
<reference evidence="1" key="1">
    <citation type="journal article" date="2018" name="PLoS Negl. Trop. Dis.">
        <title>An insight into the salivary gland and fat body transcriptome of Panstrongylus lignarius (Hemiptera: Heteroptera), the main vector of Chagas disease in Peru.</title>
        <authorList>
            <person name="Nevoa J.C."/>
            <person name="Mendes M.T."/>
            <person name="da Silva M.V."/>
            <person name="Soares S.C."/>
            <person name="Oliveira C.J.F."/>
            <person name="Ribeiro J.M.C."/>
        </authorList>
    </citation>
    <scope>NUCLEOTIDE SEQUENCE</scope>
</reference>
<name>A0A224Y405_9HEMI</name>
<protein>
    <submittedName>
        <fullName evidence="1">Putative secreted protein</fullName>
    </submittedName>
</protein>
<evidence type="ECO:0000313" key="1">
    <source>
        <dbReference type="EMBL" id="JAW15179.1"/>
    </source>
</evidence>